<dbReference type="Gene3D" id="2.10.10.90">
    <property type="match status" value="1"/>
</dbReference>
<dbReference type="GO" id="GO:0030246">
    <property type="term" value="F:carbohydrate binding"/>
    <property type="evidence" value="ECO:0007669"/>
    <property type="project" value="InterPro"/>
</dbReference>
<evidence type="ECO:0000313" key="6">
    <source>
        <dbReference type="Proteomes" id="UP000252797"/>
    </source>
</evidence>
<evidence type="ECO:0000256" key="3">
    <source>
        <dbReference type="SAM" id="SignalP"/>
    </source>
</evidence>
<dbReference type="InterPro" id="IPR003610">
    <property type="entry name" value="CBM5/12"/>
</dbReference>
<reference evidence="5 6" key="1">
    <citation type="submission" date="2015-06" db="EMBL/GenBank/DDBJ databases">
        <title>The Genome Sequence of Enterococcus durans 4EA1.</title>
        <authorList>
            <consortium name="The Broad Institute Genomics Platform"/>
            <consortium name="The Broad Institute Genome Sequencing Center for Infectious Disease"/>
            <person name="Earl A.M."/>
            <person name="Van Tyne D."/>
            <person name="Lebreton F."/>
            <person name="Saavedra J.T."/>
            <person name="Gilmore M.S."/>
            <person name="Manson Mcguire A."/>
            <person name="Clock S."/>
            <person name="Crupain M."/>
            <person name="Rangan U."/>
            <person name="Young S."/>
            <person name="Abouelleil A."/>
            <person name="Cao P."/>
            <person name="Chapman S.B."/>
            <person name="Griggs A."/>
            <person name="Priest M."/>
            <person name="Shea T."/>
            <person name="Wortman J."/>
            <person name="Nusbaum C."/>
            <person name="Birren B."/>
        </authorList>
    </citation>
    <scope>NUCLEOTIDE SEQUENCE [LARGE SCALE GENOMIC DNA]</scope>
    <source>
        <strain evidence="5 6">4EA1</strain>
    </source>
</reference>
<dbReference type="AlphaFoldDB" id="A0A367CDZ1"/>
<dbReference type="CDD" id="cd12214">
    <property type="entry name" value="ChiA1_BD"/>
    <property type="match status" value="1"/>
</dbReference>
<name>A0A367CDZ1_9ENTE</name>
<comment type="caution">
    <text evidence="5">The sequence shown here is derived from an EMBL/GenBank/DDBJ whole genome shotgun (WGS) entry which is preliminary data.</text>
</comment>
<evidence type="ECO:0000259" key="4">
    <source>
        <dbReference type="Pfam" id="PF02839"/>
    </source>
</evidence>
<keyword evidence="3" id="KW-0732">Signal</keyword>
<gene>
    <name evidence="5" type="ORF">EA71_01600</name>
</gene>
<dbReference type="GO" id="GO:0005576">
    <property type="term" value="C:extracellular region"/>
    <property type="evidence" value="ECO:0007669"/>
    <property type="project" value="InterPro"/>
</dbReference>
<organism evidence="5 6">
    <name type="scientific">Enterococcus durans</name>
    <dbReference type="NCBI Taxonomy" id="53345"/>
    <lineage>
        <taxon>Bacteria</taxon>
        <taxon>Bacillati</taxon>
        <taxon>Bacillota</taxon>
        <taxon>Bacilli</taxon>
        <taxon>Lactobacillales</taxon>
        <taxon>Enterococcaceae</taxon>
        <taxon>Enterococcus</taxon>
    </lineage>
</organism>
<dbReference type="EMBL" id="LEPB01000004">
    <property type="protein sequence ID" value="RCA10847.1"/>
    <property type="molecule type" value="Genomic_DNA"/>
</dbReference>
<keyword evidence="2" id="KW-0624">Polysaccharide degradation</keyword>
<dbReference type="SUPFAM" id="SSF51055">
    <property type="entry name" value="Carbohydrate binding domain"/>
    <property type="match status" value="1"/>
</dbReference>
<feature type="domain" description="Chitin-binding type-3" evidence="4">
    <location>
        <begin position="54"/>
        <end position="88"/>
    </location>
</feature>
<protein>
    <recommendedName>
        <fullName evidence="4">Chitin-binding type-3 domain-containing protein</fullName>
    </recommendedName>
</protein>
<proteinExistence type="predicted"/>
<dbReference type="RefSeq" id="WP_113845738.1">
    <property type="nucleotide sequence ID" value="NZ_LEPB01000004.1"/>
</dbReference>
<dbReference type="InterPro" id="IPR036573">
    <property type="entry name" value="CBM_sf_5/12"/>
</dbReference>
<feature type="signal peptide" evidence="3">
    <location>
        <begin position="1"/>
        <end position="23"/>
    </location>
</feature>
<evidence type="ECO:0000256" key="2">
    <source>
        <dbReference type="ARBA" id="ARBA00023326"/>
    </source>
</evidence>
<keyword evidence="1" id="KW-0378">Hydrolase</keyword>
<dbReference type="Pfam" id="PF02839">
    <property type="entry name" value="CBM_5_12"/>
    <property type="match status" value="1"/>
</dbReference>
<accession>A0A367CDZ1</accession>
<sequence>MKKKNLLVLGIALGMFGGTIKGAAQTVMQENNTQEVASSVREWKVGTIENPELYNLNEIVSYKGKEYKVLQTHENTGNAQWNPEDAKGLFIDASEETNISFDGKLSVAVNSRNLTEVFFSIPKDSKQINDDYRIEVNNKYYFSVNKQVNYYCILYHMGSMSVYGTTARVLKIGDIVTLWYHSGPEAKKIQQIKVDASMLPK</sequence>
<evidence type="ECO:0000313" key="5">
    <source>
        <dbReference type="EMBL" id="RCA10847.1"/>
    </source>
</evidence>
<keyword evidence="2" id="KW-0119">Carbohydrate metabolism</keyword>
<dbReference type="GO" id="GO:0004553">
    <property type="term" value="F:hydrolase activity, hydrolyzing O-glycosyl compounds"/>
    <property type="evidence" value="ECO:0007669"/>
    <property type="project" value="InterPro"/>
</dbReference>
<dbReference type="Proteomes" id="UP000252797">
    <property type="component" value="Unassembled WGS sequence"/>
</dbReference>
<dbReference type="GO" id="GO:0000272">
    <property type="term" value="P:polysaccharide catabolic process"/>
    <property type="evidence" value="ECO:0007669"/>
    <property type="project" value="UniProtKB-KW"/>
</dbReference>
<feature type="chain" id="PRO_5038575296" description="Chitin-binding type-3 domain-containing protein" evidence="3">
    <location>
        <begin position="24"/>
        <end position="201"/>
    </location>
</feature>
<evidence type="ECO:0000256" key="1">
    <source>
        <dbReference type="ARBA" id="ARBA00022801"/>
    </source>
</evidence>